<organism evidence="4 5">
    <name type="scientific">Brevundimonas olei</name>
    <dbReference type="NCBI Taxonomy" id="657642"/>
    <lineage>
        <taxon>Bacteria</taxon>
        <taxon>Pseudomonadati</taxon>
        <taxon>Pseudomonadota</taxon>
        <taxon>Alphaproteobacteria</taxon>
        <taxon>Caulobacterales</taxon>
        <taxon>Caulobacteraceae</taxon>
        <taxon>Brevundimonas</taxon>
    </lineage>
</organism>
<gene>
    <name evidence="4" type="ORF">V8J38_16770</name>
</gene>
<dbReference type="SUPFAM" id="SSF47413">
    <property type="entry name" value="lambda repressor-like DNA-binding domains"/>
    <property type="match status" value="1"/>
</dbReference>
<feature type="region of interest" description="Disordered" evidence="2">
    <location>
        <begin position="1"/>
        <end position="23"/>
    </location>
</feature>
<dbReference type="CDD" id="cd00093">
    <property type="entry name" value="HTH_XRE"/>
    <property type="match status" value="1"/>
</dbReference>
<evidence type="ECO:0000256" key="2">
    <source>
        <dbReference type="SAM" id="MobiDB-lite"/>
    </source>
</evidence>
<keyword evidence="1" id="KW-0238">DNA-binding</keyword>
<sequence>MEKPKAPASRKDPRGGQPFDPKAWPEMETFRLNLIKARTAKDLSQRELCTLTGLSQSFYSGLETGRRNPTIQLVAELARHLGIPMTQLLHDKTESPIGREVSWASRIVSAARDAEPPKRGD</sequence>
<geneLocation type="plasmid" evidence="4 5">
    <name>unnamed</name>
</geneLocation>
<dbReference type="InterPro" id="IPR050807">
    <property type="entry name" value="TransReg_Diox_bact_type"/>
</dbReference>
<keyword evidence="4" id="KW-0614">Plasmid</keyword>
<dbReference type="PANTHER" id="PTHR46797:SF1">
    <property type="entry name" value="METHYLPHOSPHONATE SYNTHASE"/>
    <property type="match status" value="1"/>
</dbReference>
<name>A0ABZ2IJT6_9CAUL</name>
<dbReference type="EMBL" id="CP146370">
    <property type="protein sequence ID" value="WWT56559.1"/>
    <property type="molecule type" value="Genomic_DNA"/>
</dbReference>
<proteinExistence type="predicted"/>
<dbReference type="Gene3D" id="1.10.260.40">
    <property type="entry name" value="lambda repressor-like DNA-binding domains"/>
    <property type="match status" value="1"/>
</dbReference>
<dbReference type="PANTHER" id="PTHR46797">
    <property type="entry name" value="HTH-TYPE TRANSCRIPTIONAL REGULATOR"/>
    <property type="match status" value="1"/>
</dbReference>
<dbReference type="Proteomes" id="UP001363460">
    <property type="component" value="Plasmid unnamed"/>
</dbReference>
<dbReference type="Pfam" id="PF01381">
    <property type="entry name" value="HTH_3"/>
    <property type="match status" value="1"/>
</dbReference>
<evidence type="ECO:0000256" key="1">
    <source>
        <dbReference type="ARBA" id="ARBA00023125"/>
    </source>
</evidence>
<accession>A0ABZ2IJT6</accession>
<feature type="compositionally biased region" description="Basic and acidic residues" evidence="2">
    <location>
        <begin position="1"/>
        <end position="14"/>
    </location>
</feature>
<evidence type="ECO:0000259" key="3">
    <source>
        <dbReference type="PROSITE" id="PS50943"/>
    </source>
</evidence>
<evidence type="ECO:0000313" key="4">
    <source>
        <dbReference type="EMBL" id="WWT56559.1"/>
    </source>
</evidence>
<dbReference type="InterPro" id="IPR001387">
    <property type="entry name" value="Cro/C1-type_HTH"/>
</dbReference>
<keyword evidence="5" id="KW-1185">Reference proteome</keyword>
<dbReference type="SMART" id="SM00530">
    <property type="entry name" value="HTH_XRE"/>
    <property type="match status" value="1"/>
</dbReference>
<dbReference type="InterPro" id="IPR010982">
    <property type="entry name" value="Lambda_DNA-bd_dom_sf"/>
</dbReference>
<dbReference type="PROSITE" id="PS50943">
    <property type="entry name" value="HTH_CROC1"/>
    <property type="match status" value="1"/>
</dbReference>
<evidence type="ECO:0000313" key="5">
    <source>
        <dbReference type="Proteomes" id="UP001363460"/>
    </source>
</evidence>
<dbReference type="RefSeq" id="WP_338578713.1">
    <property type="nucleotide sequence ID" value="NZ_CP146370.1"/>
</dbReference>
<reference evidence="4 5" key="1">
    <citation type="submission" date="2024-02" db="EMBL/GenBank/DDBJ databases">
        <title>Distribution and functional of Brevundimonas-related endobacteria within Verticillium dahliae.</title>
        <authorList>
            <person name="Zeng H."/>
        </authorList>
    </citation>
    <scope>NUCLEOTIDE SEQUENCE [LARGE SCALE GENOMIC DNA]</scope>
    <source>
        <strain evidence="4 5">TRM 44200</strain>
        <plasmid evidence="4 5">unnamed</plasmid>
    </source>
</reference>
<protein>
    <submittedName>
        <fullName evidence="4">Helix-turn-helix transcriptional regulator</fullName>
    </submittedName>
</protein>
<feature type="domain" description="HTH cro/C1-type" evidence="3">
    <location>
        <begin position="34"/>
        <end position="88"/>
    </location>
</feature>